<evidence type="ECO:0000256" key="9">
    <source>
        <dbReference type="ARBA" id="ARBA00023242"/>
    </source>
</evidence>
<dbReference type="Pfam" id="PF00096">
    <property type="entry name" value="zf-C2H2"/>
    <property type="match status" value="2"/>
</dbReference>
<evidence type="ECO:0000256" key="1">
    <source>
        <dbReference type="ARBA" id="ARBA00004123"/>
    </source>
</evidence>
<feature type="compositionally biased region" description="Low complexity" evidence="11">
    <location>
        <begin position="817"/>
        <end position="829"/>
    </location>
</feature>
<evidence type="ECO:0000256" key="3">
    <source>
        <dbReference type="ARBA" id="ARBA00022473"/>
    </source>
</evidence>
<evidence type="ECO:0000259" key="12">
    <source>
        <dbReference type="PROSITE" id="PS50157"/>
    </source>
</evidence>
<feature type="region of interest" description="Disordered" evidence="11">
    <location>
        <begin position="257"/>
        <end position="294"/>
    </location>
</feature>
<evidence type="ECO:0000313" key="14">
    <source>
        <dbReference type="WBParaSite" id="HCON_00167530-00001"/>
    </source>
</evidence>
<dbReference type="FunFam" id="3.30.160.60:FF:001301">
    <property type="entry name" value="Blast:Protein hunchback"/>
    <property type="match status" value="1"/>
</dbReference>
<keyword evidence="13" id="KW-1185">Reference proteome</keyword>
<dbReference type="PANTHER" id="PTHR24392">
    <property type="entry name" value="ZINC FINGER PROTEIN"/>
    <property type="match status" value="1"/>
</dbReference>
<feature type="compositionally biased region" description="Basic and acidic residues" evidence="11">
    <location>
        <begin position="798"/>
        <end position="812"/>
    </location>
</feature>
<keyword evidence="6 10" id="KW-0863">Zinc-finger</keyword>
<organism evidence="13 14">
    <name type="scientific">Haemonchus contortus</name>
    <name type="common">Barber pole worm</name>
    <dbReference type="NCBI Taxonomy" id="6289"/>
    <lineage>
        <taxon>Eukaryota</taxon>
        <taxon>Metazoa</taxon>
        <taxon>Ecdysozoa</taxon>
        <taxon>Nematoda</taxon>
        <taxon>Chromadorea</taxon>
        <taxon>Rhabditida</taxon>
        <taxon>Rhabditina</taxon>
        <taxon>Rhabditomorpha</taxon>
        <taxon>Strongyloidea</taxon>
        <taxon>Trichostrongylidae</taxon>
        <taxon>Haemonchus</taxon>
    </lineage>
</organism>
<proteinExistence type="inferred from homology"/>
<feature type="compositionally biased region" description="Basic and acidic residues" evidence="11">
    <location>
        <begin position="183"/>
        <end position="199"/>
    </location>
</feature>
<feature type="region of interest" description="Disordered" evidence="11">
    <location>
        <begin position="856"/>
        <end position="893"/>
    </location>
</feature>
<comment type="similarity">
    <text evidence="2">Belongs to the hunchback C2H2-type zinc-finger protein family.</text>
</comment>
<dbReference type="GO" id="GO:0005634">
    <property type="term" value="C:nucleus"/>
    <property type="evidence" value="ECO:0007669"/>
    <property type="project" value="UniProtKB-SubCell"/>
</dbReference>
<feature type="compositionally biased region" description="Basic and acidic residues" evidence="11">
    <location>
        <begin position="140"/>
        <end position="168"/>
    </location>
</feature>
<dbReference type="SUPFAM" id="SSF57667">
    <property type="entry name" value="beta-beta-alpha zinc fingers"/>
    <property type="match status" value="2"/>
</dbReference>
<feature type="region of interest" description="Disordered" evidence="11">
    <location>
        <begin position="798"/>
        <end position="841"/>
    </location>
</feature>
<dbReference type="PROSITE" id="PS50157">
    <property type="entry name" value="ZINC_FINGER_C2H2_2"/>
    <property type="match status" value="3"/>
</dbReference>
<dbReference type="GO" id="GO:0008270">
    <property type="term" value="F:zinc ion binding"/>
    <property type="evidence" value="ECO:0007669"/>
    <property type="project" value="UniProtKB-KW"/>
</dbReference>
<reference evidence="14" key="1">
    <citation type="submission" date="2020-12" db="UniProtKB">
        <authorList>
            <consortium name="WormBaseParasite"/>
        </authorList>
    </citation>
    <scope>IDENTIFICATION</scope>
    <source>
        <strain evidence="14">MHco3</strain>
    </source>
</reference>
<keyword evidence="3" id="KW-0217">Developmental protein</keyword>
<evidence type="ECO:0000256" key="5">
    <source>
        <dbReference type="ARBA" id="ARBA00022737"/>
    </source>
</evidence>
<dbReference type="InterPro" id="IPR013087">
    <property type="entry name" value="Znf_C2H2_type"/>
</dbReference>
<dbReference type="WBParaSite" id="HCON_00167530-00001">
    <property type="protein sequence ID" value="HCON_00167530-00001"/>
    <property type="gene ID" value="HCON_00167530"/>
</dbReference>
<dbReference type="Proteomes" id="UP000025227">
    <property type="component" value="Unplaced"/>
</dbReference>
<name>A0A7I4Z1T0_HAECO</name>
<feature type="compositionally biased region" description="Basic and acidic residues" evidence="11">
    <location>
        <begin position="222"/>
        <end position="243"/>
    </location>
</feature>
<dbReference type="GO" id="GO:0000122">
    <property type="term" value="P:negative regulation of transcription by RNA polymerase II"/>
    <property type="evidence" value="ECO:0007669"/>
    <property type="project" value="UniProtKB-ARBA"/>
</dbReference>
<dbReference type="GO" id="GO:0035282">
    <property type="term" value="P:segmentation"/>
    <property type="evidence" value="ECO:0007669"/>
    <property type="project" value="UniProtKB-KW"/>
</dbReference>
<feature type="region of interest" description="Disordered" evidence="11">
    <location>
        <begin position="522"/>
        <end position="541"/>
    </location>
</feature>
<evidence type="ECO:0000256" key="8">
    <source>
        <dbReference type="ARBA" id="ARBA00023125"/>
    </source>
</evidence>
<keyword evidence="9" id="KW-0539">Nucleus</keyword>
<evidence type="ECO:0000256" key="11">
    <source>
        <dbReference type="SAM" id="MobiDB-lite"/>
    </source>
</evidence>
<evidence type="ECO:0000256" key="6">
    <source>
        <dbReference type="ARBA" id="ARBA00022771"/>
    </source>
</evidence>
<evidence type="ECO:0000256" key="4">
    <source>
        <dbReference type="ARBA" id="ARBA00022723"/>
    </source>
</evidence>
<sequence>MAQCDDSTQPPSSWNRDPLREQLAHLATHTPIQVPRPQEGVPAAFHAMQQGAWRIPFAGFTPAQPQPLFRSAWQQPSSGEWTANNNKINEWKKWNSLEAPSAELARPRPQLLSPHFGSPVMPTGGQATLPAPCPTAEVTADDKPEPMDQHDIHSLKEEERKSAEHHSASYDASASPSLSGDEDERRLDVEGGSEPHSEDVEVDIAKTSSELRMQCSVDYETDEGHPDDNDDNRVSTTTSHKEDEASHLLLNFSQQSFASSSDQSRIQRVSSPTENGKGNDPNVPTTTTSHSTTPVIMNSAFSSTDSTVSTSESNSSFCRPPGLGPASFCTPTTGQNAALVCPICGFSCNSKFHYNSHMNTHGDHQCSMCDYTSRTEGRLKKHMRESHTVEQQLAVGLEIKPPTPAPASSTTTSTVTTTSQCSSLADIANLSTTMASLVDVANMAAAAVAVKQEQTPSSLESALSMDNLVSTSGFLSTIASTALPSALDQIRAFAENSALLPDSGATLASAFSAMSQETVDQFDKSSEKYNNAEPRRNSNGKMKQYKCKQCPHISFSKDDQWAHARTHIPVDKQMNCPTCNFVTEYKHHLEYHIRNHIGSKPFQCKKCSYTCVNKSMLNSHMKSHTNVYQFRCMDCTYATKYCHSLKLHLKKYDHRRVPDGMEMGDTSPTQVKPEPLVPYSNFGMKLDAPSPTTTLAQTLGLSPIVTSQSLNYASQMLLRQHQMEQMSTLINSLPSVQQQLSCAVCDFQTSSQEELMRHNVNHFLNQSNQSPIVSLYQSLPQVNSFIPPLEAIEDKPVSVDTHEERDSGHVGDDEMDGSPGSTSSPHCSSKAYAGSGDEIEQPGRKVKAFKLEQISQRLQGKSPSLSEDSDEKDAAEQHAKLARSPIPESPTPVAVSSSVVRSVGQPAFQPFSSENNLNIFQRAYLAQLSALNLRREEASWRFQCHHCRMAFQDQALYHIHMGYHGYEHVFKCNRCGHIAPDSLNFNLHLLQASHE</sequence>
<accession>A0A7I4Z1T0</accession>
<feature type="domain" description="C2H2-type" evidence="12">
    <location>
        <begin position="574"/>
        <end position="601"/>
    </location>
</feature>
<evidence type="ECO:0000313" key="13">
    <source>
        <dbReference type="Proteomes" id="UP000025227"/>
    </source>
</evidence>
<feature type="domain" description="C2H2-type" evidence="12">
    <location>
        <begin position="602"/>
        <end position="629"/>
    </location>
</feature>
<evidence type="ECO:0000256" key="2">
    <source>
        <dbReference type="ARBA" id="ARBA00007746"/>
    </source>
</evidence>
<feature type="compositionally biased region" description="Low complexity" evidence="11">
    <location>
        <begin position="257"/>
        <end position="267"/>
    </location>
</feature>
<evidence type="ECO:0000256" key="10">
    <source>
        <dbReference type="PROSITE-ProRule" id="PRU00042"/>
    </source>
</evidence>
<feature type="compositionally biased region" description="Polar residues" evidence="11">
    <location>
        <begin position="856"/>
        <end position="866"/>
    </location>
</feature>
<dbReference type="FunFam" id="3.30.160.60:FF:002883">
    <property type="entry name" value="Hunchback-like protein"/>
    <property type="match status" value="1"/>
</dbReference>
<feature type="compositionally biased region" description="Low complexity" evidence="11">
    <location>
        <begin position="285"/>
        <end position="294"/>
    </location>
</feature>
<dbReference type="PROSITE" id="PS00028">
    <property type="entry name" value="ZINC_FINGER_C2H2_1"/>
    <property type="match status" value="3"/>
</dbReference>
<dbReference type="AlphaFoldDB" id="A0A7I4Z1T0"/>
<dbReference type="Gene3D" id="3.30.160.60">
    <property type="entry name" value="Classic Zinc Finger"/>
    <property type="match status" value="3"/>
</dbReference>
<dbReference type="InterPro" id="IPR036236">
    <property type="entry name" value="Znf_C2H2_sf"/>
</dbReference>
<keyword evidence="7" id="KW-0862">Zinc</keyword>
<keyword evidence="4" id="KW-0479">Metal-binding</keyword>
<dbReference type="OMA" id="EYHYRNH"/>
<dbReference type="SMART" id="SM00355">
    <property type="entry name" value="ZnF_C2H2"/>
    <property type="match status" value="9"/>
</dbReference>
<dbReference type="OrthoDB" id="10015593at2759"/>
<comment type="subcellular location">
    <subcellularLocation>
        <location evidence="1">Nucleus</location>
    </subcellularLocation>
</comment>
<feature type="region of interest" description="Disordered" evidence="11">
    <location>
        <begin position="109"/>
        <end position="243"/>
    </location>
</feature>
<dbReference type="GO" id="GO:0000977">
    <property type="term" value="F:RNA polymerase II transcription regulatory region sequence-specific DNA binding"/>
    <property type="evidence" value="ECO:0007669"/>
    <property type="project" value="UniProtKB-ARBA"/>
</dbReference>
<dbReference type="PANTHER" id="PTHR24392:SF49">
    <property type="entry name" value="PROTEIN HUNCHBACK"/>
    <property type="match status" value="1"/>
</dbReference>
<keyword evidence="8" id="KW-0238">DNA-binding</keyword>
<evidence type="ECO:0000256" key="7">
    <source>
        <dbReference type="ARBA" id="ARBA00022833"/>
    </source>
</evidence>
<feature type="domain" description="C2H2-type" evidence="12">
    <location>
        <begin position="364"/>
        <end position="392"/>
    </location>
</feature>
<protein>
    <submittedName>
        <fullName evidence="14">Zinc finger, C2H2 type</fullName>
    </submittedName>
</protein>
<dbReference type="GO" id="GO:0040034">
    <property type="term" value="P:regulation of development, heterochronic"/>
    <property type="evidence" value="ECO:0007669"/>
    <property type="project" value="UniProtKB-ARBA"/>
</dbReference>
<keyword evidence="5" id="KW-0677">Repeat</keyword>